<dbReference type="EMBL" id="MVBN01000007">
    <property type="protein sequence ID" value="OOK69556.1"/>
    <property type="molecule type" value="Genomic_DNA"/>
</dbReference>
<organism evidence="2 3">
    <name type="scientific">Mycobacterium kansasii</name>
    <dbReference type="NCBI Taxonomy" id="1768"/>
    <lineage>
        <taxon>Bacteria</taxon>
        <taxon>Bacillati</taxon>
        <taxon>Actinomycetota</taxon>
        <taxon>Actinomycetes</taxon>
        <taxon>Mycobacteriales</taxon>
        <taxon>Mycobacteriaceae</taxon>
        <taxon>Mycobacterium</taxon>
    </lineage>
</organism>
<evidence type="ECO:0000313" key="3">
    <source>
        <dbReference type="Proteomes" id="UP000188532"/>
    </source>
</evidence>
<reference evidence="2 3" key="1">
    <citation type="submission" date="2017-02" db="EMBL/GenBank/DDBJ databases">
        <title>Complete genome sequences of Mycobacterium kansasii strains isolated from rhesus macaques.</title>
        <authorList>
            <person name="Panda A."/>
            <person name="Nagaraj S."/>
            <person name="Zhao X."/>
            <person name="Tettelin H."/>
            <person name="Detolla L.J."/>
        </authorList>
    </citation>
    <scope>NUCLEOTIDE SEQUENCE [LARGE SCALE GENOMIC DNA]</scope>
    <source>
        <strain evidence="2 3">11-3469</strain>
    </source>
</reference>
<gene>
    <name evidence="2" type="ORF">BZL29_6145</name>
</gene>
<proteinExistence type="predicted"/>
<evidence type="ECO:0000256" key="1">
    <source>
        <dbReference type="SAM" id="MobiDB-lite"/>
    </source>
</evidence>
<accession>A0A1V3WSQ3</accession>
<feature type="region of interest" description="Disordered" evidence="1">
    <location>
        <begin position="1"/>
        <end position="58"/>
    </location>
</feature>
<sequence>MTAVRGGWATTGGGADEAGGGAASGDGPPPAAARPAQSWEQATAPAAVSRAGLGSWAR</sequence>
<protein>
    <submittedName>
        <fullName evidence="2">Uncharacterized protein</fullName>
    </submittedName>
</protein>
<comment type="caution">
    <text evidence="2">The sequence shown here is derived from an EMBL/GenBank/DDBJ whole genome shotgun (WGS) entry which is preliminary data.</text>
</comment>
<feature type="compositionally biased region" description="Gly residues" evidence="1">
    <location>
        <begin position="9"/>
        <end position="24"/>
    </location>
</feature>
<dbReference type="AlphaFoldDB" id="A0A1V3WSQ3"/>
<name>A0A1V3WSQ3_MYCKA</name>
<dbReference type="Proteomes" id="UP000188532">
    <property type="component" value="Unassembled WGS sequence"/>
</dbReference>
<evidence type="ECO:0000313" key="2">
    <source>
        <dbReference type="EMBL" id="OOK69556.1"/>
    </source>
</evidence>